<dbReference type="OrthoDB" id="427456at2759"/>
<protein>
    <submittedName>
        <fullName evidence="1">Uncharacterized protein</fullName>
    </submittedName>
</protein>
<sequence length="154" mass="17783">MGTTRSRNKYPIPPSKLAKMQHEQVGAVVVVESERRLYIYIYTHTHTLIYSYLFINLNVHFANSFCEIIPFKVVQMKHQKRFNSVVWHVPVTRRGPDASTPTSRVAIHNPTSCSATSKSTTTTSSTHCLLDRCRWHQVFLRQSACAHHYFSFNT</sequence>
<name>A0A0L8FK93_OCTBM</name>
<dbReference type="AlphaFoldDB" id="A0A0L8FK93"/>
<organism evidence="1">
    <name type="scientific">Octopus bimaculoides</name>
    <name type="common">California two-spotted octopus</name>
    <dbReference type="NCBI Taxonomy" id="37653"/>
    <lineage>
        <taxon>Eukaryota</taxon>
        <taxon>Metazoa</taxon>
        <taxon>Spiralia</taxon>
        <taxon>Lophotrochozoa</taxon>
        <taxon>Mollusca</taxon>
        <taxon>Cephalopoda</taxon>
        <taxon>Coleoidea</taxon>
        <taxon>Octopodiformes</taxon>
        <taxon>Octopoda</taxon>
        <taxon>Incirrata</taxon>
        <taxon>Octopodidae</taxon>
        <taxon>Octopus</taxon>
    </lineage>
</organism>
<proteinExistence type="predicted"/>
<gene>
    <name evidence="1" type="ORF">OCBIM_22017488mg</name>
</gene>
<accession>A0A0L8FK93</accession>
<dbReference type="EMBL" id="KQ430316">
    <property type="protein sequence ID" value="KOF64338.1"/>
    <property type="molecule type" value="Genomic_DNA"/>
</dbReference>
<reference evidence="1" key="1">
    <citation type="submission" date="2015-07" db="EMBL/GenBank/DDBJ databases">
        <title>MeaNS - Measles Nucleotide Surveillance Program.</title>
        <authorList>
            <person name="Tran T."/>
            <person name="Druce J."/>
        </authorList>
    </citation>
    <scope>NUCLEOTIDE SEQUENCE</scope>
    <source>
        <strain evidence="1">UCB-OBI-ISO-001</strain>
        <tissue evidence="1">Gonad</tissue>
    </source>
</reference>
<evidence type="ECO:0000313" key="1">
    <source>
        <dbReference type="EMBL" id="KOF64338.1"/>
    </source>
</evidence>